<reference evidence="2" key="1">
    <citation type="submission" date="2022-01" db="EMBL/GenBank/DDBJ databases">
        <authorList>
            <person name="King R."/>
        </authorList>
    </citation>
    <scope>NUCLEOTIDE SEQUENCE</scope>
</reference>
<proteinExistence type="predicted"/>
<dbReference type="AlphaFoldDB" id="A0A9P0MSH3"/>
<gene>
    <name evidence="2" type="ORF">NEZAVI_LOCUS13745</name>
</gene>
<evidence type="ECO:0000313" key="3">
    <source>
        <dbReference type="Proteomes" id="UP001152798"/>
    </source>
</evidence>
<dbReference type="EMBL" id="OV725082">
    <property type="protein sequence ID" value="CAH1405563.1"/>
    <property type="molecule type" value="Genomic_DNA"/>
</dbReference>
<accession>A0A9P0MSH3</accession>
<keyword evidence="3" id="KW-1185">Reference proteome</keyword>
<feature type="region of interest" description="Disordered" evidence="1">
    <location>
        <begin position="73"/>
        <end position="128"/>
    </location>
</feature>
<evidence type="ECO:0000256" key="1">
    <source>
        <dbReference type="SAM" id="MobiDB-lite"/>
    </source>
</evidence>
<dbReference type="OrthoDB" id="10447333at2759"/>
<protein>
    <submittedName>
        <fullName evidence="2">Uncharacterized protein</fullName>
    </submittedName>
</protein>
<feature type="compositionally biased region" description="Basic and acidic residues" evidence="1">
    <location>
        <begin position="73"/>
        <end position="83"/>
    </location>
</feature>
<name>A0A9P0MSH3_NEZVI</name>
<sequence length="128" mass="14236">MYYPAHCPERLHSNASTPLSVTCPTPLCMDCDPLSCRLSILTKAIASLAPQKLDENAEKWLKTLPWSYADAVKKSAQKKDEPAAPKVPQEVEEPVEVAEVPEPEVADVLEEPPQHKGNLSFVRRRHVP</sequence>
<feature type="compositionally biased region" description="Acidic residues" evidence="1">
    <location>
        <begin position="90"/>
        <end position="110"/>
    </location>
</feature>
<dbReference type="Proteomes" id="UP001152798">
    <property type="component" value="Chromosome 6"/>
</dbReference>
<evidence type="ECO:0000313" key="2">
    <source>
        <dbReference type="EMBL" id="CAH1405563.1"/>
    </source>
</evidence>
<organism evidence="2 3">
    <name type="scientific">Nezara viridula</name>
    <name type="common">Southern green stink bug</name>
    <name type="synonym">Cimex viridulus</name>
    <dbReference type="NCBI Taxonomy" id="85310"/>
    <lineage>
        <taxon>Eukaryota</taxon>
        <taxon>Metazoa</taxon>
        <taxon>Ecdysozoa</taxon>
        <taxon>Arthropoda</taxon>
        <taxon>Hexapoda</taxon>
        <taxon>Insecta</taxon>
        <taxon>Pterygota</taxon>
        <taxon>Neoptera</taxon>
        <taxon>Paraneoptera</taxon>
        <taxon>Hemiptera</taxon>
        <taxon>Heteroptera</taxon>
        <taxon>Panheteroptera</taxon>
        <taxon>Pentatomomorpha</taxon>
        <taxon>Pentatomoidea</taxon>
        <taxon>Pentatomidae</taxon>
        <taxon>Pentatominae</taxon>
        <taxon>Nezara</taxon>
    </lineage>
</organism>